<dbReference type="GO" id="GO:0051117">
    <property type="term" value="F:ATPase binding"/>
    <property type="evidence" value="ECO:0007669"/>
    <property type="project" value="TreeGrafter"/>
</dbReference>
<keyword evidence="6 9" id="KW-1133">Transmembrane helix</keyword>
<keyword evidence="10" id="KW-0175">Coiled coil</keyword>
<evidence type="ECO:0000256" key="6">
    <source>
        <dbReference type="ARBA" id="ARBA00022989"/>
    </source>
</evidence>
<protein>
    <recommendedName>
        <fullName evidence="9">V-type proton ATPase subunit a</fullName>
    </recommendedName>
</protein>
<comment type="function">
    <text evidence="9">Essential component of the vacuolar proton pump (V-ATPase), a multimeric enzyme that catalyzes the translocation of protons across the membranes. Required for assembly and activity of the V-ATPase.</text>
</comment>
<feature type="transmembrane region" description="Helical" evidence="9">
    <location>
        <begin position="779"/>
        <end position="799"/>
    </location>
</feature>
<dbReference type="Pfam" id="PF01496">
    <property type="entry name" value="V_ATPase_I"/>
    <property type="match status" value="1"/>
</dbReference>
<feature type="transmembrane region" description="Helical" evidence="9">
    <location>
        <begin position="564"/>
        <end position="584"/>
    </location>
</feature>
<keyword evidence="4 9" id="KW-0812">Transmembrane</keyword>
<dbReference type="GO" id="GO:0000220">
    <property type="term" value="C:vacuolar proton-transporting V-type ATPase, V0 domain"/>
    <property type="evidence" value="ECO:0007669"/>
    <property type="project" value="InterPro"/>
</dbReference>
<evidence type="ECO:0000256" key="10">
    <source>
        <dbReference type="SAM" id="Coils"/>
    </source>
</evidence>
<feature type="transmembrane region" description="Helical" evidence="9">
    <location>
        <begin position="636"/>
        <end position="654"/>
    </location>
</feature>
<comment type="similarity">
    <text evidence="2 9">Belongs to the V-ATPase 116 kDa subunit family.</text>
</comment>
<feature type="region of interest" description="Disordered" evidence="11">
    <location>
        <begin position="691"/>
        <end position="716"/>
    </location>
</feature>
<keyword evidence="7 9" id="KW-0406">Ion transport</keyword>
<dbReference type="PANTHER" id="PTHR11629:SF61">
    <property type="entry name" value="V-TYPE PROTON ATPASE SUBUNIT A"/>
    <property type="match status" value="1"/>
</dbReference>
<dbReference type="PANTHER" id="PTHR11629">
    <property type="entry name" value="VACUOLAR PROTON ATPASES"/>
    <property type="match status" value="1"/>
</dbReference>
<organism evidence="12">
    <name type="scientific">Xenopsylla cheopis</name>
    <name type="common">Oriental rat flea</name>
    <name type="synonym">Pulex cheopis</name>
    <dbReference type="NCBI Taxonomy" id="163159"/>
    <lineage>
        <taxon>Eukaryota</taxon>
        <taxon>Metazoa</taxon>
        <taxon>Ecdysozoa</taxon>
        <taxon>Arthropoda</taxon>
        <taxon>Hexapoda</taxon>
        <taxon>Insecta</taxon>
        <taxon>Pterygota</taxon>
        <taxon>Neoptera</taxon>
        <taxon>Endopterygota</taxon>
        <taxon>Siphonaptera</taxon>
        <taxon>Pulicidae</taxon>
        <taxon>Xenopsyllinae</taxon>
        <taxon>Xenopsylla</taxon>
    </lineage>
</organism>
<evidence type="ECO:0000256" key="8">
    <source>
        <dbReference type="ARBA" id="ARBA00023136"/>
    </source>
</evidence>
<evidence type="ECO:0000256" key="3">
    <source>
        <dbReference type="ARBA" id="ARBA00022448"/>
    </source>
</evidence>
<reference evidence="12" key="1">
    <citation type="submission" date="2020-03" db="EMBL/GenBank/DDBJ databases">
        <title>Transcriptomic Profiling of the Digestive Tract of the Rat Flea, Xenopsylla cheopis, Following Blood Feeding and Infection with Yersinia pestis.</title>
        <authorList>
            <person name="Bland D.M."/>
            <person name="Martens C.A."/>
            <person name="Virtaneva K."/>
            <person name="Kanakabandi K."/>
            <person name="Long D."/>
            <person name="Rosenke R."/>
            <person name="Saturday G.A."/>
            <person name="Hoyt F.H."/>
            <person name="Bruno D.P."/>
            <person name="Ribeiro J.M.C."/>
            <person name="Hinnebusch J."/>
        </authorList>
    </citation>
    <scope>NUCLEOTIDE SEQUENCE</scope>
</reference>
<feature type="coiled-coil region" evidence="10">
    <location>
        <begin position="94"/>
        <end position="121"/>
    </location>
</feature>
<feature type="transmembrane region" description="Helical" evidence="9">
    <location>
        <begin position="445"/>
        <end position="464"/>
    </location>
</feature>
<dbReference type="AlphaFoldDB" id="A0A6M2DM34"/>
<evidence type="ECO:0000313" key="12">
    <source>
        <dbReference type="EMBL" id="NOV47014.1"/>
    </source>
</evidence>
<evidence type="ECO:0000256" key="11">
    <source>
        <dbReference type="SAM" id="MobiDB-lite"/>
    </source>
</evidence>
<sequence>MGAMFRSEEMALCQMFIQPEAAYTSVSELGESGTVQFRDLNGDVNSFQRKFVNEVRRCEEMERKLRYVETEINKDKVSVPDVQDVPHAPNPREIIDLEAHLEKTENEILELSQNAVNLKSNFLELTELKNVLEKTQSFFVEQEAAISSDSMSANLIDEGGQAANRGRLGFVAGVIKRERVPAFERMLWRISRGNVFLRRAEMDHPLEDPATGNEIWKTVFVAFFQGEQLKTRIKKVCVGFHASLYPCPSAHSERQEMVGGVKTRLADLTMVLNQTQDHRQRVLVSVAKELSNWKIMVRKMKAIYHTMNLFNMDVTQKCLIGECWVPVNDLQAVQKALTDGSNACGSSIESFLNVIETDEAPPTFNRTNKFTQGFQNLIDAYGVASYREVNPALYTIITFPFLFGIMFGDVGHGTIMMLFGLFMVVKEKSLGAKKINSEIWNIFFAGRYIILLMGCFSMYTGFVYNDIFSLSMNIFGSSWTLNYNESTVMENEELTLDPKTDAGEAYPIGLDPMWQLATNKIIFLNSFKMKLSIIFGVVHMIFGVCMAVFNHVHFRQKVSILVEFLPQLVFLVLLFAYMVFMMFIKWILYSANNEDIRFEPCCAPSVLILFINMMLFKQGAPAEHCDEFMFEGQQQIQKIFVLVGLCCIPLMLLGKPFYVMSTRKNKDQDSAHTNKSNGDLNQGMEMTSDVATSHENGAPELPKAPPKPAAHNEHEEEPMSEIFIHQAIHTIEYVLSTVSHTASYLRLWALSLAHAQLSEVLWKMVLSMGLNQTTYTGSIMLYVIFCVWALFTIAILVMMEGLSAFLHTLRLHWVEFMSKFYSGLGYLFQPFCFKTILDGEDKEVE</sequence>
<dbReference type="InterPro" id="IPR026028">
    <property type="entry name" value="V-type_ATPase_116kDa_su_euka"/>
</dbReference>
<dbReference type="GO" id="GO:0046961">
    <property type="term" value="F:proton-transporting ATPase activity, rotational mechanism"/>
    <property type="evidence" value="ECO:0007669"/>
    <property type="project" value="InterPro"/>
</dbReference>
<evidence type="ECO:0000256" key="4">
    <source>
        <dbReference type="ARBA" id="ARBA00022692"/>
    </source>
</evidence>
<keyword evidence="8 9" id="KW-0472">Membrane</keyword>
<evidence type="ECO:0000256" key="9">
    <source>
        <dbReference type="RuleBase" id="RU361189"/>
    </source>
</evidence>
<accession>A0A6M2DM34</accession>
<keyword evidence="5 9" id="KW-0375">Hydrogen ion transport</keyword>
<dbReference type="InterPro" id="IPR002490">
    <property type="entry name" value="V-ATPase_116kDa_su"/>
</dbReference>
<name>A0A6M2DM34_XENCH</name>
<comment type="subcellular location">
    <subcellularLocation>
        <location evidence="1">Membrane</location>
        <topology evidence="1">Multi-pass membrane protein</topology>
    </subcellularLocation>
</comment>
<dbReference type="GO" id="GO:0005886">
    <property type="term" value="C:plasma membrane"/>
    <property type="evidence" value="ECO:0007669"/>
    <property type="project" value="TreeGrafter"/>
</dbReference>
<evidence type="ECO:0000256" key="2">
    <source>
        <dbReference type="ARBA" id="ARBA00009904"/>
    </source>
</evidence>
<evidence type="ECO:0000256" key="7">
    <source>
        <dbReference type="ARBA" id="ARBA00023065"/>
    </source>
</evidence>
<evidence type="ECO:0000256" key="1">
    <source>
        <dbReference type="ARBA" id="ARBA00004141"/>
    </source>
</evidence>
<evidence type="ECO:0000256" key="5">
    <source>
        <dbReference type="ARBA" id="ARBA00022781"/>
    </source>
</evidence>
<feature type="transmembrane region" description="Helical" evidence="9">
    <location>
        <begin position="392"/>
        <end position="425"/>
    </location>
</feature>
<feature type="transmembrane region" description="Helical" evidence="9">
    <location>
        <begin position="531"/>
        <end position="552"/>
    </location>
</feature>
<keyword evidence="3 9" id="KW-0813">Transport</keyword>
<dbReference type="EMBL" id="GIIL01003288">
    <property type="protein sequence ID" value="NOV47014.1"/>
    <property type="molecule type" value="Transcribed_RNA"/>
</dbReference>
<dbReference type="PIRSF" id="PIRSF001293">
    <property type="entry name" value="ATP6V0A1"/>
    <property type="match status" value="1"/>
</dbReference>
<dbReference type="GO" id="GO:0007035">
    <property type="term" value="P:vacuolar acidification"/>
    <property type="evidence" value="ECO:0007669"/>
    <property type="project" value="TreeGrafter"/>
</dbReference>
<proteinExistence type="inferred from homology"/>